<evidence type="ECO:0000313" key="4">
    <source>
        <dbReference type="EMBL" id="CAL5134167.1"/>
    </source>
</evidence>
<evidence type="ECO:0000259" key="3">
    <source>
        <dbReference type="Pfam" id="PF02114"/>
    </source>
</evidence>
<dbReference type="PANTHER" id="PTHR45809">
    <property type="entry name" value="VIRAL IAP-ASSOCIATED FACTOR HOMOLOG"/>
    <property type="match status" value="1"/>
</dbReference>
<comment type="similarity">
    <text evidence="1">Belongs to the phosducin family.</text>
</comment>
<dbReference type="CDD" id="cd02988">
    <property type="entry name" value="Phd_like_VIAF"/>
    <property type="match status" value="1"/>
</dbReference>
<dbReference type="PANTHER" id="PTHR45809:SF3">
    <property type="entry name" value="VIRAL IAP-ASSOCIATED FACTOR HOMOLOG"/>
    <property type="match status" value="1"/>
</dbReference>
<feature type="domain" description="Phosducin" evidence="3">
    <location>
        <begin position="59"/>
        <end position="203"/>
    </location>
</feature>
<dbReference type="SUPFAM" id="SSF52833">
    <property type="entry name" value="Thioredoxin-like"/>
    <property type="match status" value="1"/>
</dbReference>
<feature type="compositionally biased region" description="Acidic residues" evidence="2">
    <location>
        <begin position="1"/>
        <end position="10"/>
    </location>
</feature>
<dbReference type="AlphaFoldDB" id="A0AAV2TFC8"/>
<protein>
    <recommendedName>
        <fullName evidence="3">Phosducin domain-containing protein</fullName>
    </recommendedName>
</protein>
<feature type="region of interest" description="Disordered" evidence="2">
    <location>
        <begin position="1"/>
        <end position="41"/>
    </location>
</feature>
<dbReference type="Pfam" id="PF02114">
    <property type="entry name" value="Phosducin"/>
    <property type="match status" value="1"/>
</dbReference>
<dbReference type="EMBL" id="CAXLJL010000179">
    <property type="protein sequence ID" value="CAL5134167.1"/>
    <property type="molecule type" value="Genomic_DNA"/>
</dbReference>
<comment type="caution">
    <text evidence="4">The sequence shown here is derived from an EMBL/GenBank/DDBJ whole genome shotgun (WGS) entry which is preliminary data.</text>
</comment>
<sequence length="242" mass="27278">MQSAEVDTEFNDILRQHGILPPKKTETVEEPPSPPADPEAELKSLSIQQLNAKLESAEDQNAEDEDVRFLEEYRRKRLAAMQEEAARARFGSVMQVTKADWKDEVTDAGDVYVVIHIGREGHPECNLIDSYLRVLARRFPYVKFMRGESCLCIPNYPETNLPSMLIYHEGQLVDQMIGIDALGGKSVTAEGLEWRLAQIGVLKSDLTEDPSKSRKEVFVLNGDVNRVGFRRRNSSHSSDSDS</sequence>
<dbReference type="Gene3D" id="3.40.30.10">
    <property type="entry name" value="Glutaredoxin"/>
    <property type="match status" value="1"/>
</dbReference>
<dbReference type="GO" id="GO:0006457">
    <property type="term" value="P:protein folding"/>
    <property type="evidence" value="ECO:0007669"/>
    <property type="project" value="TreeGrafter"/>
</dbReference>
<dbReference type="GO" id="GO:0005737">
    <property type="term" value="C:cytoplasm"/>
    <property type="evidence" value="ECO:0007669"/>
    <property type="project" value="TreeGrafter"/>
</dbReference>
<name>A0AAV2TFC8_CALDB</name>
<proteinExistence type="inferred from homology"/>
<accession>A0AAV2TFC8</accession>
<reference evidence="4" key="1">
    <citation type="submission" date="2024-06" db="EMBL/GenBank/DDBJ databases">
        <authorList>
            <person name="Liu X."/>
            <person name="Lenzi L."/>
            <person name="Haldenby T S."/>
            <person name="Uol C."/>
        </authorList>
    </citation>
    <scope>NUCLEOTIDE SEQUENCE</scope>
</reference>
<dbReference type="InterPro" id="IPR036249">
    <property type="entry name" value="Thioredoxin-like_sf"/>
</dbReference>
<gene>
    <name evidence="4" type="ORF">CDAUBV1_LOCUS7390</name>
</gene>
<dbReference type="Proteomes" id="UP001497525">
    <property type="component" value="Unassembled WGS sequence"/>
</dbReference>
<evidence type="ECO:0000256" key="1">
    <source>
        <dbReference type="ARBA" id="ARBA00009686"/>
    </source>
</evidence>
<organism evidence="4 5">
    <name type="scientific">Calicophoron daubneyi</name>
    <name type="common">Rumen fluke</name>
    <name type="synonym">Paramphistomum daubneyi</name>
    <dbReference type="NCBI Taxonomy" id="300641"/>
    <lineage>
        <taxon>Eukaryota</taxon>
        <taxon>Metazoa</taxon>
        <taxon>Spiralia</taxon>
        <taxon>Lophotrochozoa</taxon>
        <taxon>Platyhelminthes</taxon>
        <taxon>Trematoda</taxon>
        <taxon>Digenea</taxon>
        <taxon>Plagiorchiida</taxon>
        <taxon>Pronocephalata</taxon>
        <taxon>Paramphistomoidea</taxon>
        <taxon>Paramphistomidae</taxon>
        <taxon>Calicophoron</taxon>
    </lineage>
</organism>
<dbReference type="InterPro" id="IPR024253">
    <property type="entry name" value="Phosducin_thioredoxin-like_dom"/>
</dbReference>
<dbReference type="InterPro" id="IPR051498">
    <property type="entry name" value="Phosducin-like_chap/apop_reg"/>
</dbReference>
<evidence type="ECO:0000313" key="5">
    <source>
        <dbReference type="Proteomes" id="UP001497525"/>
    </source>
</evidence>
<evidence type="ECO:0000256" key="2">
    <source>
        <dbReference type="SAM" id="MobiDB-lite"/>
    </source>
</evidence>